<name>A0A0F9AQC4_9ZZZZ</name>
<dbReference type="AlphaFoldDB" id="A0A0F9AQC4"/>
<proteinExistence type="predicted"/>
<gene>
    <name evidence="1" type="ORF">LCGC14_2622360</name>
</gene>
<evidence type="ECO:0000313" key="1">
    <source>
        <dbReference type="EMBL" id="KKL03817.1"/>
    </source>
</evidence>
<organism evidence="1">
    <name type="scientific">marine sediment metagenome</name>
    <dbReference type="NCBI Taxonomy" id="412755"/>
    <lineage>
        <taxon>unclassified sequences</taxon>
        <taxon>metagenomes</taxon>
        <taxon>ecological metagenomes</taxon>
    </lineage>
</organism>
<accession>A0A0F9AQC4</accession>
<sequence length="79" mass="9309">FNKDFWFLRSLMILCKSFSFRVCRDHVYVRSFYRRASGLYLRYSGGDLYRRSAGVGALIASVSKTIKAGIWEEDEWKQV</sequence>
<protein>
    <submittedName>
        <fullName evidence="1">Uncharacterized protein</fullName>
    </submittedName>
</protein>
<comment type="caution">
    <text evidence="1">The sequence shown here is derived from an EMBL/GenBank/DDBJ whole genome shotgun (WGS) entry which is preliminary data.</text>
</comment>
<dbReference type="EMBL" id="LAZR01044781">
    <property type="protein sequence ID" value="KKL03817.1"/>
    <property type="molecule type" value="Genomic_DNA"/>
</dbReference>
<reference evidence="1" key="1">
    <citation type="journal article" date="2015" name="Nature">
        <title>Complex archaea that bridge the gap between prokaryotes and eukaryotes.</title>
        <authorList>
            <person name="Spang A."/>
            <person name="Saw J.H."/>
            <person name="Jorgensen S.L."/>
            <person name="Zaremba-Niedzwiedzka K."/>
            <person name="Martijn J."/>
            <person name="Lind A.E."/>
            <person name="van Eijk R."/>
            <person name="Schleper C."/>
            <person name="Guy L."/>
            <person name="Ettema T.J."/>
        </authorList>
    </citation>
    <scope>NUCLEOTIDE SEQUENCE</scope>
</reference>
<feature type="non-terminal residue" evidence="1">
    <location>
        <position position="1"/>
    </location>
</feature>